<feature type="binding site" evidence="7">
    <location>
        <position position="83"/>
    </location>
    <ligand>
        <name>Zn(2+)</name>
        <dbReference type="ChEBI" id="CHEBI:29105"/>
    </ligand>
</feature>
<dbReference type="PANTHER" id="PTHR42752">
    <property type="entry name" value="IMIDAZOLONEPROPIONASE"/>
    <property type="match status" value="1"/>
</dbReference>
<dbReference type="PANTHER" id="PTHR42752:SF1">
    <property type="entry name" value="IMIDAZOLONEPROPIONASE-RELATED"/>
    <property type="match status" value="1"/>
</dbReference>
<evidence type="ECO:0000313" key="10">
    <source>
        <dbReference type="Proteomes" id="UP000306441"/>
    </source>
</evidence>
<dbReference type="HAMAP" id="MF_00372">
    <property type="entry name" value="HutI"/>
    <property type="match status" value="1"/>
</dbReference>
<feature type="binding site" evidence="7">
    <location>
        <position position="153"/>
    </location>
    <ligand>
        <name>N-formimidoyl-L-glutamate</name>
        <dbReference type="ChEBI" id="CHEBI:58928"/>
    </ligand>
</feature>
<feature type="binding site" evidence="7">
    <location>
        <position position="186"/>
    </location>
    <ligand>
        <name>4-imidazolone-5-propanoate</name>
        <dbReference type="ChEBI" id="CHEBI:77893"/>
    </ligand>
</feature>
<keyword evidence="6 7" id="KW-0408">Iron</keyword>
<dbReference type="Gene3D" id="3.20.20.140">
    <property type="entry name" value="Metal-dependent hydrolases"/>
    <property type="match status" value="1"/>
</dbReference>
<feature type="binding site" evidence="7">
    <location>
        <position position="83"/>
    </location>
    <ligand>
        <name>Fe(3+)</name>
        <dbReference type="ChEBI" id="CHEBI:29034"/>
    </ligand>
</feature>
<comment type="caution">
    <text evidence="9">The sequence shown here is derived from an EMBL/GenBank/DDBJ whole genome shotgun (WGS) entry which is preliminary data.</text>
</comment>
<dbReference type="EC" id="3.5.2.7" evidence="1 7"/>
<feature type="binding site" evidence="7">
    <location>
        <position position="326"/>
    </location>
    <ligand>
        <name>Fe(3+)</name>
        <dbReference type="ChEBI" id="CHEBI:29034"/>
    </ligand>
</feature>
<feature type="binding site" evidence="7">
    <location>
        <position position="251"/>
    </location>
    <ligand>
        <name>Zn(2+)</name>
        <dbReference type="ChEBI" id="CHEBI:29105"/>
    </ligand>
</feature>
<accession>A0ABY2QBE5</accession>
<feature type="binding site" evidence="7">
    <location>
        <position position="90"/>
    </location>
    <ligand>
        <name>4-imidazolone-5-propanoate</name>
        <dbReference type="ChEBI" id="CHEBI:77893"/>
    </ligand>
</feature>
<sequence length="412" mass="43126">MAAGGEKVVGKGRTLWLNARLATLDPALPGLGLVERGAVVAEGGRILYAGTEADLPAALRTGAETVDVEGRLMTPGLIDCHTHLVYAGNRAHEFELRLKGASYEEVARAGGGIVSSVKALRAASEAELVTQTLPRLDALIAEGVTTVEVKSGYGLDRDSEIKALKAARKLADARPVAIRTTFLGAHALPPEMNGDKAAYIDRVINDMLPAVAAAGLADAVDGFCEGIAFSPQEIARVFDAAKALGLPVKLHADQLSNLHGAALAASYGALSADHLEYTDAEGAAAMAKAGSVAVLLPGAYYFIRETKLPPVEAFRAAGTRLAIATDSNPGTSPLTSLLLTMNMAATLFRLTVDECIAGVTREAAHALGIADRTGTLEAGKDADLAIWDVERPAELVYRIGFNPLWKRVFKGQ</sequence>
<feature type="binding site" evidence="7">
    <location>
        <position position="251"/>
    </location>
    <ligand>
        <name>Fe(3+)</name>
        <dbReference type="ChEBI" id="CHEBI:29034"/>
    </ligand>
</feature>
<protein>
    <recommendedName>
        <fullName evidence="1 7">Imidazolonepropionase</fullName>
        <ecNumber evidence="1 7">3.5.2.7</ecNumber>
    </recommendedName>
    <alternativeName>
        <fullName evidence="7">Imidazolone-5-propionate hydrolase</fullName>
    </alternativeName>
</protein>
<name>A0ABY2QBE5_9HYPH</name>
<feature type="binding site" evidence="7">
    <location>
        <position position="81"/>
    </location>
    <ligand>
        <name>Fe(3+)</name>
        <dbReference type="ChEBI" id="CHEBI:29034"/>
    </ligand>
</feature>
<dbReference type="SUPFAM" id="SSF51338">
    <property type="entry name" value="Composite domain of metallo-dependent hydrolases"/>
    <property type="match status" value="1"/>
</dbReference>
<proteinExistence type="inferred from homology"/>
<evidence type="ECO:0000256" key="3">
    <source>
        <dbReference type="ARBA" id="ARBA00022801"/>
    </source>
</evidence>
<dbReference type="Proteomes" id="UP000306441">
    <property type="component" value="Unassembled WGS sequence"/>
</dbReference>
<feature type="binding site" evidence="7">
    <location>
        <position position="81"/>
    </location>
    <ligand>
        <name>Zn(2+)</name>
        <dbReference type="ChEBI" id="CHEBI:29105"/>
    </ligand>
</feature>
<dbReference type="NCBIfam" id="TIGR01224">
    <property type="entry name" value="hutI"/>
    <property type="match status" value="1"/>
</dbReference>
<reference evidence="9 10" key="1">
    <citation type="submission" date="2019-04" db="EMBL/GenBank/DDBJ databases">
        <title>Mesorhizobium composti sp. nov., isolated from compost.</title>
        <authorList>
            <person name="Lin S.-Y."/>
            <person name="Hameed A."/>
            <person name="Hsieh Y.-T."/>
            <person name="Young C.-C."/>
        </authorList>
    </citation>
    <scope>NUCLEOTIDE SEQUENCE [LARGE SCALE GENOMIC DNA]</scope>
    <source>
        <strain evidence="9 10">CC-YTH430</strain>
    </source>
</reference>
<feature type="binding site" evidence="7">
    <location>
        <position position="328"/>
    </location>
    <ligand>
        <name>N-formimidoyl-L-glutamate</name>
        <dbReference type="ChEBI" id="CHEBI:58928"/>
    </ligand>
</feature>
<keyword evidence="10" id="KW-1185">Reference proteome</keyword>
<gene>
    <name evidence="7" type="primary">hutI</name>
    <name evidence="9" type="ORF">E6C48_05730</name>
</gene>
<comment type="catalytic activity">
    <reaction evidence="7">
        <text>4-imidazolone-5-propanoate + H2O = N-formimidoyl-L-glutamate</text>
        <dbReference type="Rhea" id="RHEA:23660"/>
        <dbReference type="ChEBI" id="CHEBI:15377"/>
        <dbReference type="ChEBI" id="CHEBI:58928"/>
        <dbReference type="ChEBI" id="CHEBI:77893"/>
        <dbReference type="EC" id="3.5.2.7"/>
    </reaction>
</comment>
<evidence type="ECO:0000256" key="2">
    <source>
        <dbReference type="ARBA" id="ARBA00022723"/>
    </source>
</evidence>
<organism evidence="9 10">
    <name type="scientific">Ollibium composti</name>
    <dbReference type="NCBI Taxonomy" id="2675109"/>
    <lineage>
        <taxon>Bacteria</taxon>
        <taxon>Pseudomonadati</taxon>
        <taxon>Pseudomonadota</taxon>
        <taxon>Alphaproteobacteria</taxon>
        <taxon>Hyphomicrobiales</taxon>
        <taxon>Phyllobacteriaceae</taxon>
        <taxon>Ollibium</taxon>
    </lineage>
</organism>
<evidence type="ECO:0000256" key="6">
    <source>
        <dbReference type="ARBA" id="ARBA00023004"/>
    </source>
</evidence>
<comment type="pathway">
    <text evidence="7">Amino-acid degradation; L-histidine degradation into L-glutamate; N-formimidoyl-L-glutamate from L-histidine: step 3/3.</text>
</comment>
<dbReference type="Gene3D" id="2.30.40.10">
    <property type="entry name" value="Urease, subunit C, domain 1"/>
    <property type="match status" value="1"/>
</dbReference>
<feature type="domain" description="Amidohydrolase-related" evidence="8">
    <location>
        <begin position="73"/>
        <end position="391"/>
    </location>
</feature>
<keyword evidence="2 7" id="KW-0479">Metal-binding</keyword>
<feature type="binding site" evidence="7">
    <location>
        <position position="254"/>
    </location>
    <ligand>
        <name>4-imidazolone-5-propanoate</name>
        <dbReference type="ChEBI" id="CHEBI:77893"/>
    </ligand>
</feature>
<dbReference type="EMBL" id="SSNY01000002">
    <property type="protein sequence ID" value="THF59144.1"/>
    <property type="molecule type" value="Genomic_DNA"/>
</dbReference>
<dbReference type="InterPro" id="IPR006680">
    <property type="entry name" value="Amidohydro-rel"/>
</dbReference>
<evidence type="ECO:0000313" key="9">
    <source>
        <dbReference type="EMBL" id="THF59144.1"/>
    </source>
</evidence>
<feature type="binding site" evidence="7">
    <location>
        <position position="330"/>
    </location>
    <ligand>
        <name>N-formimidoyl-L-glutamate</name>
        <dbReference type="ChEBI" id="CHEBI:58928"/>
    </ligand>
</feature>
<comment type="cofactor">
    <cofactor evidence="7">
        <name>Zn(2+)</name>
        <dbReference type="ChEBI" id="CHEBI:29105"/>
    </cofactor>
    <cofactor evidence="7">
        <name>Fe(3+)</name>
        <dbReference type="ChEBI" id="CHEBI:29034"/>
    </cofactor>
    <text evidence="7">Binds 1 zinc or iron ion per subunit.</text>
</comment>
<feature type="binding site" evidence="7">
    <location>
        <position position="153"/>
    </location>
    <ligand>
        <name>4-imidazolone-5-propanoate</name>
        <dbReference type="ChEBI" id="CHEBI:77893"/>
    </ligand>
</feature>
<evidence type="ECO:0000259" key="8">
    <source>
        <dbReference type="Pfam" id="PF01979"/>
    </source>
</evidence>
<comment type="function">
    <text evidence="7">Catalyzes the hydrolytic cleavage of the carbon-nitrogen bond in imidazolone-5-propanoate to yield N-formimidoyl-L-glutamate. It is the third step in the universal histidine degradation pathway.</text>
</comment>
<keyword evidence="4 7" id="KW-0369">Histidine metabolism</keyword>
<feature type="binding site" evidence="7">
    <location>
        <position position="326"/>
    </location>
    <ligand>
        <name>Zn(2+)</name>
        <dbReference type="ChEBI" id="CHEBI:29105"/>
    </ligand>
</feature>
<keyword evidence="3 7" id="KW-0378">Hydrolase</keyword>
<evidence type="ECO:0000256" key="5">
    <source>
        <dbReference type="ARBA" id="ARBA00022833"/>
    </source>
</evidence>
<dbReference type="InterPro" id="IPR032466">
    <property type="entry name" value="Metal_Hydrolase"/>
</dbReference>
<keyword evidence="7" id="KW-0963">Cytoplasm</keyword>
<comment type="similarity">
    <text evidence="7">Belongs to the metallo-dependent hydrolases superfamily. HutI family.</text>
</comment>
<keyword evidence="5 7" id="KW-0862">Zinc</keyword>
<evidence type="ECO:0000256" key="4">
    <source>
        <dbReference type="ARBA" id="ARBA00022808"/>
    </source>
</evidence>
<evidence type="ECO:0000256" key="1">
    <source>
        <dbReference type="ARBA" id="ARBA00012864"/>
    </source>
</evidence>
<dbReference type="InterPro" id="IPR005920">
    <property type="entry name" value="HutI"/>
</dbReference>
<dbReference type="GO" id="GO:0050480">
    <property type="term" value="F:imidazolonepropionase activity"/>
    <property type="evidence" value="ECO:0007669"/>
    <property type="project" value="UniProtKB-EC"/>
</dbReference>
<feature type="binding site" evidence="7">
    <location>
        <position position="331"/>
    </location>
    <ligand>
        <name>4-imidazolone-5-propanoate</name>
        <dbReference type="ChEBI" id="CHEBI:77893"/>
    </ligand>
</feature>
<dbReference type="SUPFAM" id="SSF51556">
    <property type="entry name" value="Metallo-dependent hydrolases"/>
    <property type="match status" value="1"/>
</dbReference>
<dbReference type="CDD" id="cd01296">
    <property type="entry name" value="Imidazolone-5PH"/>
    <property type="match status" value="1"/>
</dbReference>
<dbReference type="Pfam" id="PF01979">
    <property type="entry name" value="Amidohydro_1"/>
    <property type="match status" value="1"/>
</dbReference>
<evidence type="ECO:0000256" key="7">
    <source>
        <dbReference type="HAMAP-Rule" id="MF_00372"/>
    </source>
</evidence>
<dbReference type="InterPro" id="IPR011059">
    <property type="entry name" value="Metal-dep_hydrolase_composite"/>
</dbReference>
<comment type="subcellular location">
    <subcellularLocation>
        <location evidence="7">Cytoplasm</location>
    </subcellularLocation>
</comment>